<dbReference type="PIRSF" id="PIRSF000089">
    <property type="entry name" value="Electra_flavoP_a"/>
    <property type="match status" value="1"/>
</dbReference>
<keyword evidence="2" id="KW-0249">Electron transport</keyword>
<dbReference type="InterPro" id="IPR029035">
    <property type="entry name" value="DHS-like_NAD/FAD-binding_dom"/>
</dbReference>
<dbReference type="SUPFAM" id="SSF52402">
    <property type="entry name" value="Adenine nucleotide alpha hydrolases-like"/>
    <property type="match status" value="1"/>
</dbReference>
<dbReference type="EMBL" id="NRSH01000070">
    <property type="protein sequence ID" value="MBK1726810.1"/>
    <property type="molecule type" value="Genomic_DNA"/>
</dbReference>
<dbReference type="Pfam" id="PF01012">
    <property type="entry name" value="ETF"/>
    <property type="match status" value="1"/>
</dbReference>
<accession>A0ABS1E4Z2</accession>
<reference evidence="4 5" key="1">
    <citation type="journal article" date="2020" name="Microorganisms">
        <title>Osmotic Adaptation and Compatible Solute Biosynthesis of Phototrophic Bacteria as Revealed from Genome Analyses.</title>
        <authorList>
            <person name="Imhoff J.F."/>
            <person name="Rahn T."/>
            <person name="Kunzel S."/>
            <person name="Keller A."/>
            <person name="Neulinger S.C."/>
        </authorList>
    </citation>
    <scope>NUCLEOTIDE SEQUENCE [LARGE SCALE GENOMIC DNA]</scope>
    <source>
        <strain evidence="4 5">DSM 15116</strain>
    </source>
</reference>
<dbReference type="InterPro" id="IPR014729">
    <property type="entry name" value="Rossmann-like_a/b/a_fold"/>
</dbReference>
<organism evidence="4 5">
    <name type="scientific">Halorhodospira neutriphila</name>
    <dbReference type="NCBI Taxonomy" id="168379"/>
    <lineage>
        <taxon>Bacteria</taxon>
        <taxon>Pseudomonadati</taxon>
        <taxon>Pseudomonadota</taxon>
        <taxon>Gammaproteobacteria</taxon>
        <taxon>Chromatiales</taxon>
        <taxon>Ectothiorhodospiraceae</taxon>
        <taxon>Halorhodospira</taxon>
    </lineage>
</organism>
<dbReference type="InterPro" id="IPR001308">
    <property type="entry name" value="ETF_a/FixB"/>
</dbReference>
<gene>
    <name evidence="4" type="ORF">CKO13_07220</name>
</gene>
<dbReference type="PANTHER" id="PTHR43153:SF1">
    <property type="entry name" value="ELECTRON TRANSFER FLAVOPROTEIN SUBUNIT ALPHA, MITOCHONDRIAL"/>
    <property type="match status" value="1"/>
</dbReference>
<keyword evidence="5" id="KW-1185">Reference proteome</keyword>
<comment type="caution">
    <text evidence="4">The sequence shown here is derived from an EMBL/GenBank/DDBJ whole genome shotgun (WGS) entry which is preliminary data.</text>
</comment>
<evidence type="ECO:0000256" key="2">
    <source>
        <dbReference type="ARBA" id="ARBA00022982"/>
    </source>
</evidence>
<feature type="domain" description="Electron transfer flavoprotein alpha/beta-subunit N-terminal" evidence="3">
    <location>
        <begin position="3"/>
        <end position="184"/>
    </location>
</feature>
<name>A0ABS1E4Z2_9GAMM</name>
<dbReference type="InterPro" id="IPR014731">
    <property type="entry name" value="ETF_asu_C"/>
</dbReference>
<evidence type="ECO:0000313" key="5">
    <source>
        <dbReference type="Proteomes" id="UP000738126"/>
    </source>
</evidence>
<proteinExistence type="inferred from homology"/>
<sequence>MTALVIAEHRGGQLAASARRAVSAARRLDAAVELLVIGGEEAAAAAEAAAAVEGVERVLCCAGEAYAAQLAEPLAARVAELAEQRGYTAVLAAASSLAKDFLPRVAAALDVAMLSDVTAIEDAETFQRPLYGGSVIARLRCREPVRVMTVRGTAFPGASDGGEAPVERLEPGAAPALSRLLEERLSDSGRPELTAARVVVAGGRGLRDEAGVRELEALADQLGAAIGATRGAVDDGLLPSDAQVGLTAKVVAPELYIAVGLSGAIYHVSGMKDSRVVVAINTDEEAPIMQLADYALAADLFEALPRLRRALAADS</sequence>
<dbReference type="SUPFAM" id="SSF52467">
    <property type="entry name" value="DHS-like NAD/FAD-binding domain"/>
    <property type="match status" value="1"/>
</dbReference>
<evidence type="ECO:0000313" key="4">
    <source>
        <dbReference type="EMBL" id="MBK1726810.1"/>
    </source>
</evidence>
<dbReference type="PANTHER" id="PTHR43153">
    <property type="entry name" value="ELECTRON TRANSFER FLAVOPROTEIN ALPHA"/>
    <property type="match status" value="1"/>
</dbReference>
<dbReference type="Pfam" id="PF00766">
    <property type="entry name" value="ETF_alpha"/>
    <property type="match status" value="1"/>
</dbReference>
<dbReference type="RefSeq" id="WP_200258792.1">
    <property type="nucleotide sequence ID" value="NZ_NRSH01000070.1"/>
</dbReference>
<dbReference type="Proteomes" id="UP000738126">
    <property type="component" value="Unassembled WGS sequence"/>
</dbReference>
<evidence type="ECO:0000256" key="1">
    <source>
        <dbReference type="ARBA" id="ARBA00005817"/>
    </source>
</evidence>
<evidence type="ECO:0000259" key="3">
    <source>
        <dbReference type="SMART" id="SM00893"/>
    </source>
</evidence>
<dbReference type="InterPro" id="IPR014730">
    <property type="entry name" value="ETF_a/b_N"/>
</dbReference>
<dbReference type="SMART" id="SM00893">
    <property type="entry name" value="ETF"/>
    <property type="match status" value="1"/>
</dbReference>
<comment type="similarity">
    <text evidence="1">Belongs to the ETF alpha-subunit/FixB family.</text>
</comment>
<keyword evidence="2" id="KW-0813">Transport</keyword>
<protein>
    <submittedName>
        <fullName evidence="4">Electron transfer flavoprotein subunit alpha</fullName>
    </submittedName>
</protein>
<dbReference type="Gene3D" id="3.40.50.1220">
    <property type="entry name" value="TPP-binding domain"/>
    <property type="match status" value="1"/>
</dbReference>
<dbReference type="Gene3D" id="3.40.50.620">
    <property type="entry name" value="HUPs"/>
    <property type="match status" value="1"/>
</dbReference>